<dbReference type="AlphaFoldDB" id="A0A1A8VZA5"/>
<organism evidence="3 5">
    <name type="scientific">Plasmodium malariae</name>
    <dbReference type="NCBI Taxonomy" id="5858"/>
    <lineage>
        <taxon>Eukaryota</taxon>
        <taxon>Sar</taxon>
        <taxon>Alveolata</taxon>
        <taxon>Apicomplexa</taxon>
        <taxon>Aconoidasida</taxon>
        <taxon>Haemosporida</taxon>
        <taxon>Plasmodiidae</taxon>
        <taxon>Plasmodium</taxon>
        <taxon>Plasmodium (Plasmodium)</taxon>
    </lineage>
</organism>
<keyword evidence="6" id="KW-1185">Reference proteome</keyword>
<evidence type="ECO:0000256" key="1">
    <source>
        <dbReference type="SAM" id="Coils"/>
    </source>
</evidence>
<evidence type="ECO:0000259" key="2">
    <source>
        <dbReference type="Pfam" id="PF15867"/>
    </source>
</evidence>
<evidence type="ECO:0000313" key="5">
    <source>
        <dbReference type="Proteomes" id="UP000078597"/>
    </source>
</evidence>
<reference evidence="5" key="2">
    <citation type="submission" date="2016-05" db="EMBL/GenBank/DDBJ databases">
        <authorList>
            <person name="Naeem Raeece"/>
        </authorList>
    </citation>
    <scope>NUCLEOTIDE SEQUENCE [LARGE SCALE GENOMIC DNA]</scope>
</reference>
<evidence type="ECO:0000313" key="4">
    <source>
        <dbReference type="EMBL" id="SCN12073.1"/>
    </source>
</evidence>
<dbReference type="EMBL" id="LT594629">
    <property type="protein sequence ID" value="SCN12073.1"/>
    <property type="molecule type" value="Genomic_DNA"/>
</dbReference>
<evidence type="ECO:0000313" key="3">
    <source>
        <dbReference type="EMBL" id="SBS84220.1"/>
    </source>
</evidence>
<dbReference type="Proteomes" id="UP000078597">
    <property type="component" value="Unassembled WGS sequence"/>
</dbReference>
<feature type="domain" description="Dynein attachment factor N-terminal" evidence="2">
    <location>
        <begin position="10"/>
        <end position="69"/>
    </location>
</feature>
<reference evidence="3" key="1">
    <citation type="submission" date="2016-05" db="EMBL/GenBank/DDBJ databases">
        <authorList>
            <person name="Lavstsen T."/>
            <person name="Jespersen J.S."/>
        </authorList>
    </citation>
    <scope>NUCLEOTIDE SEQUENCE [LARGE SCALE GENOMIC DNA]</scope>
</reference>
<dbReference type="EMBL" id="FLQW01000494">
    <property type="protein sequence ID" value="SBS84220.1"/>
    <property type="molecule type" value="Genomic_DNA"/>
</dbReference>
<proteinExistence type="predicted"/>
<dbReference type="Pfam" id="PF15867">
    <property type="entry name" value="Dynein_attach_N"/>
    <property type="match status" value="1"/>
</dbReference>
<sequence length="277" mass="33458">MIPSNDSALINIKKMRNDFVRSIVKDEEYKKKDDKKKEIVKSCKSYKDFCNIVSCVSMKPVRKYEEKVTYEDYVNFNFSSHNSKIESTKKKNRKNYNFFVSRQFKLNNQMDEFSPLNYERYKTRREIEQFLYILNDHKDNYDKFIKDHYNCDDMKDIISFIKNKWELLFDSDPALAGDDRAENHETREENNQLNDENCQANSEEQNFKILNLVNFLFWLCKRWCCQNFSAYFTQDELADINANVHTITQRLENVNCVNNYKDNKIIEMINYIKKNNF</sequence>
<feature type="coiled-coil region" evidence="1">
    <location>
        <begin position="176"/>
        <end position="206"/>
    </location>
</feature>
<dbReference type="OMA" id="FVRCIIK"/>
<dbReference type="VEuPathDB" id="PlasmoDB:PmUG01_08019800"/>
<dbReference type="OrthoDB" id="372166at2759"/>
<dbReference type="GeneID" id="39868180"/>
<keyword evidence="1" id="KW-0175">Coiled coil</keyword>
<reference evidence="4 6" key="3">
    <citation type="submission" date="2016-06" db="EMBL/GenBank/DDBJ databases">
        <authorList>
            <consortium name="Pathogen Informatics"/>
        </authorList>
    </citation>
    <scope>NUCLEOTIDE SEQUENCE [LARGE SCALE GENOMIC DNA]</scope>
</reference>
<name>A0A1A8VZA5_PLAMA</name>
<dbReference type="RefSeq" id="XP_028861044.1">
    <property type="nucleotide sequence ID" value="XM_029004346.1"/>
</dbReference>
<dbReference type="KEGG" id="pmal:PMUG01_08019800"/>
<dbReference type="InterPro" id="IPR031733">
    <property type="entry name" value="Dynein_attach_N"/>
</dbReference>
<protein>
    <recommendedName>
        <fullName evidence="2">Dynein attachment factor N-terminal domain-containing protein</fullName>
    </recommendedName>
</protein>
<accession>A0A1A8VZA5</accession>
<evidence type="ECO:0000313" key="6">
    <source>
        <dbReference type="Proteomes" id="UP000219813"/>
    </source>
</evidence>
<dbReference type="Proteomes" id="UP000219813">
    <property type="component" value="Chromosome 8"/>
</dbReference>
<gene>
    <name evidence="4" type="primary">PmUG01_08019800</name>
    <name evidence="3" type="ORF">PMALA_009170</name>
    <name evidence="4" type="ORF">PMUG01_08019800</name>
</gene>